<feature type="chain" id="PRO_5013071107" evidence="7">
    <location>
        <begin position="32"/>
        <end position="282"/>
    </location>
</feature>
<comment type="subcellular location">
    <subcellularLocation>
        <location evidence="1">Membrane</location>
        <topology evidence="1">Single-pass membrane protein</topology>
    </subcellularLocation>
</comment>
<dbReference type="InterPro" id="IPR051694">
    <property type="entry name" value="Immunoregulatory_rcpt-like"/>
</dbReference>
<evidence type="ECO:0000313" key="8">
    <source>
        <dbReference type="EMBL" id="OQD88641.1"/>
    </source>
</evidence>
<evidence type="ECO:0000256" key="7">
    <source>
        <dbReference type="SAM" id="SignalP"/>
    </source>
</evidence>
<evidence type="ECO:0000256" key="5">
    <source>
        <dbReference type="SAM" id="MobiDB-lite"/>
    </source>
</evidence>
<organism evidence="8 9">
    <name type="scientific">Penicillium antarcticum</name>
    <dbReference type="NCBI Taxonomy" id="416450"/>
    <lineage>
        <taxon>Eukaryota</taxon>
        <taxon>Fungi</taxon>
        <taxon>Dikarya</taxon>
        <taxon>Ascomycota</taxon>
        <taxon>Pezizomycotina</taxon>
        <taxon>Eurotiomycetes</taxon>
        <taxon>Eurotiomycetidae</taxon>
        <taxon>Eurotiales</taxon>
        <taxon>Aspergillaceae</taxon>
        <taxon>Penicillium</taxon>
    </lineage>
</organism>
<evidence type="ECO:0000313" key="9">
    <source>
        <dbReference type="Proteomes" id="UP000191672"/>
    </source>
</evidence>
<dbReference type="STRING" id="416450.A0A1V6QHD7"/>
<dbReference type="PANTHER" id="PTHR15549:SF26">
    <property type="entry name" value="AXIAL BUDDING PATTERN PROTEIN 2-RELATED"/>
    <property type="match status" value="1"/>
</dbReference>
<keyword evidence="9" id="KW-1185">Reference proteome</keyword>
<protein>
    <submittedName>
        <fullName evidence="8">Uncharacterized protein</fullName>
    </submittedName>
</protein>
<evidence type="ECO:0000256" key="2">
    <source>
        <dbReference type="ARBA" id="ARBA00022692"/>
    </source>
</evidence>
<keyword evidence="7" id="KW-0732">Signal</keyword>
<accession>A0A1V6QHD7</accession>
<dbReference type="PANTHER" id="PTHR15549">
    <property type="entry name" value="PAIRED IMMUNOGLOBULIN-LIKE TYPE 2 RECEPTOR"/>
    <property type="match status" value="1"/>
</dbReference>
<dbReference type="EMBL" id="MDYN01000003">
    <property type="protein sequence ID" value="OQD88641.1"/>
    <property type="molecule type" value="Genomic_DNA"/>
</dbReference>
<name>A0A1V6QHD7_9EURO</name>
<dbReference type="GO" id="GO:0071944">
    <property type="term" value="C:cell periphery"/>
    <property type="evidence" value="ECO:0007669"/>
    <property type="project" value="UniProtKB-ARBA"/>
</dbReference>
<dbReference type="AlphaFoldDB" id="A0A1V6QHD7"/>
<dbReference type="GO" id="GO:0016020">
    <property type="term" value="C:membrane"/>
    <property type="evidence" value="ECO:0007669"/>
    <property type="project" value="UniProtKB-SubCell"/>
</dbReference>
<feature type="region of interest" description="Disordered" evidence="5">
    <location>
        <begin position="142"/>
        <end position="184"/>
    </location>
</feature>
<feature type="signal peptide" evidence="7">
    <location>
        <begin position="1"/>
        <end position="31"/>
    </location>
</feature>
<keyword evidence="3 6" id="KW-1133">Transmembrane helix</keyword>
<sequence length="282" mass="29901">MIYSPFGPFSVRVMLLSSIFWSYGAMGQSNAVNTSIQSDPHFIGWYMGPSTTQALTDPEIWTTSGNYARGCSKGACGYATDCGGNSVTYDDGKTSSCNVCRTMTIFQSAPYASPSASNIFCAEYWLAFTVYRELAVSTTSSRSSTLSTSSPTSAPSTTAASTTSSNDSPTTEAPTAAATTTASQAADSQIVTGAQSGQSQGWIAGAVVGSIAAIAIIAGLIGWFLYLHKKAHRLPRKDDPTMRQSLPCQQSPPYQQSSYKGPQEMDTTSNPFVHELSSFGYK</sequence>
<comment type="caution">
    <text evidence="8">The sequence shown here is derived from an EMBL/GenBank/DDBJ whole genome shotgun (WGS) entry which is preliminary data.</text>
</comment>
<proteinExistence type="predicted"/>
<feature type="compositionally biased region" description="Low complexity" evidence="5">
    <location>
        <begin position="244"/>
        <end position="262"/>
    </location>
</feature>
<evidence type="ECO:0000256" key="6">
    <source>
        <dbReference type="SAM" id="Phobius"/>
    </source>
</evidence>
<evidence type="ECO:0000256" key="1">
    <source>
        <dbReference type="ARBA" id="ARBA00004167"/>
    </source>
</evidence>
<gene>
    <name evidence="8" type="ORF">PENANT_c003G10690</name>
</gene>
<keyword evidence="4 6" id="KW-0472">Membrane</keyword>
<feature type="transmembrane region" description="Helical" evidence="6">
    <location>
        <begin position="202"/>
        <end position="227"/>
    </location>
</feature>
<reference evidence="9" key="1">
    <citation type="journal article" date="2017" name="Nat. Microbiol.">
        <title>Global analysis of biosynthetic gene clusters reveals vast potential of secondary metabolite production in Penicillium species.</title>
        <authorList>
            <person name="Nielsen J.C."/>
            <person name="Grijseels S."/>
            <person name="Prigent S."/>
            <person name="Ji B."/>
            <person name="Dainat J."/>
            <person name="Nielsen K.F."/>
            <person name="Frisvad J.C."/>
            <person name="Workman M."/>
            <person name="Nielsen J."/>
        </authorList>
    </citation>
    <scope>NUCLEOTIDE SEQUENCE [LARGE SCALE GENOMIC DNA]</scope>
    <source>
        <strain evidence="9">IBT 31811</strain>
    </source>
</reference>
<keyword evidence="2 6" id="KW-0812">Transmembrane</keyword>
<evidence type="ECO:0000256" key="4">
    <source>
        <dbReference type="ARBA" id="ARBA00023136"/>
    </source>
</evidence>
<dbReference type="Proteomes" id="UP000191672">
    <property type="component" value="Unassembled WGS sequence"/>
</dbReference>
<feature type="region of interest" description="Disordered" evidence="5">
    <location>
        <begin position="237"/>
        <end position="282"/>
    </location>
</feature>
<evidence type="ECO:0000256" key="3">
    <source>
        <dbReference type="ARBA" id="ARBA00022989"/>
    </source>
</evidence>